<protein>
    <recommendedName>
        <fullName evidence="3">GLPGLI family protein</fullName>
    </recommendedName>
</protein>
<reference evidence="1 2" key="1">
    <citation type="submission" date="2024-04" db="EMBL/GenBank/DDBJ databases">
        <title>WGS of bacteria from Torrens River.</title>
        <authorList>
            <person name="Wyrsch E.R."/>
            <person name="Drigo B."/>
        </authorList>
    </citation>
    <scope>NUCLEOTIDE SEQUENCE [LARGE SCALE GENOMIC DNA]</scope>
    <source>
        <strain evidence="1 2">TWI391</strain>
    </source>
</reference>
<dbReference type="RefSeq" id="WP_183915784.1">
    <property type="nucleotide sequence ID" value="NZ_JBDJLH010000009.1"/>
</dbReference>
<accession>A0ABV0BYJ6</accession>
<proteinExistence type="predicted"/>
<evidence type="ECO:0000313" key="2">
    <source>
        <dbReference type="Proteomes" id="UP001409291"/>
    </source>
</evidence>
<dbReference type="Proteomes" id="UP001409291">
    <property type="component" value="Unassembled WGS sequence"/>
</dbReference>
<keyword evidence="2" id="KW-1185">Reference proteome</keyword>
<comment type="caution">
    <text evidence="1">The sequence shown here is derived from an EMBL/GenBank/DDBJ whole genome shotgun (WGS) entry which is preliminary data.</text>
</comment>
<dbReference type="EMBL" id="JBDJNQ010000012">
    <property type="protein sequence ID" value="MEN5379851.1"/>
    <property type="molecule type" value="Genomic_DNA"/>
</dbReference>
<gene>
    <name evidence="1" type="ORF">ABE541_21470</name>
</gene>
<evidence type="ECO:0008006" key="3">
    <source>
        <dbReference type="Google" id="ProtNLM"/>
    </source>
</evidence>
<organism evidence="1 2">
    <name type="scientific">Sphingobacterium kitahiroshimense</name>
    <dbReference type="NCBI Taxonomy" id="470446"/>
    <lineage>
        <taxon>Bacteria</taxon>
        <taxon>Pseudomonadati</taxon>
        <taxon>Bacteroidota</taxon>
        <taxon>Sphingobacteriia</taxon>
        <taxon>Sphingobacteriales</taxon>
        <taxon>Sphingobacteriaceae</taxon>
        <taxon>Sphingobacterium</taxon>
    </lineage>
</organism>
<name>A0ABV0BYJ6_9SPHI</name>
<sequence>MNLIYINTKRSIFFITLLFLGNINLVKAQFSIPPSRISTPYGTVNTPGVYSPRYYGFNNADPTSGKYDFTIVLLNDSSFTKKTKIKIDLKTNHCDLRWKSKGIIHTINPKETKEIYRTTFDNRRIKGIPLDTCWAFLIDSGKIRTYSITSDFNSPTIGYIQSGVNGKILALTPDNLKPLVGDSPAILKLIDKNKLLKAIKEYNSK</sequence>
<evidence type="ECO:0000313" key="1">
    <source>
        <dbReference type="EMBL" id="MEN5379851.1"/>
    </source>
</evidence>